<evidence type="ECO:0000256" key="2">
    <source>
        <dbReference type="ARBA" id="ARBA00023002"/>
    </source>
</evidence>
<dbReference type="EMBL" id="JAGPNK010000019">
    <property type="protein sequence ID" value="KAH7305342.1"/>
    <property type="molecule type" value="Genomic_DNA"/>
</dbReference>
<dbReference type="InterPro" id="IPR036291">
    <property type="entry name" value="NAD(P)-bd_dom_sf"/>
</dbReference>
<comment type="caution">
    <text evidence="4">The sequence shown here is derived from an EMBL/GenBank/DDBJ whole genome shotgun (WGS) entry which is preliminary data.</text>
</comment>
<gene>
    <name evidence="4" type="ORF">B0I35DRAFT_454459</name>
</gene>
<dbReference type="OrthoDB" id="9992527at2759"/>
<keyword evidence="2" id="KW-0560">Oxidoreductase</keyword>
<accession>A0A8K0WLE6</accession>
<organism evidence="4 5">
    <name type="scientific">Stachybotrys elegans</name>
    <dbReference type="NCBI Taxonomy" id="80388"/>
    <lineage>
        <taxon>Eukaryota</taxon>
        <taxon>Fungi</taxon>
        <taxon>Dikarya</taxon>
        <taxon>Ascomycota</taxon>
        <taxon>Pezizomycotina</taxon>
        <taxon>Sordariomycetes</taxon>
        <taxon>Hypocreomycetidae</taxon>
        <taxon>Hypocreales</taxon>
        <taxon>Stachybotryaceae</taxon>
        <taxon>Stachybotrys</taxon>
    </lineage>
</organism>
<keyword evidence="5" id="KW-1185">Reference proteome</keyword>
<dbReference type="AlphaFoldDB" id="A0A8K0WLE6"/>
<dbReference type="SUPFAM" id="SSF51735">
    <property type="entry name" value="NAD(P)-binding Rossmann-fold domains"/>
    <property type="match status" value="1"/>
</dbReference>
<evidence type="ECO:0000259" key="3">
    <source>
        <dbReference type="Pfam" id="PF00107"/>
    </source>
</evidence>
<reference evidence="4" key="1">
    <citation type="journal article" date="2021" name="Nat. Commun.">
        <title>Genetic determinants of endophytism in the Arabidopsis root mycobiome.</title>
        <authorList>
            <person name="Mesny F."/>
            <person name="Miyauchi S."/>
            <person name="Thiergart T."/>
            <person name="Pickel B."/>
            <person name="Atanasova L."/>
            <person name="Karlsson M."/>
            <person name="Huettel B."/>
            <person name="Barry K.W."/>
            <person name="Haridas S."/>
            <person name="Chen C."/>
            <person name="Bauer D."/>
            <person name="Andreopoulos W."/>
            <person name="Pangilinan J."/>
            <person name="LaButti K."/>
            <person name="Riley R."/>
            <person name="Lipzen A."/>
            <person name="Clum A."/>
            <person name="Drula E."/>
            <person name="Henrissat B."/>
            <person name="Kohler A."/>
            <person name="Grigoriev I.V."/>
            <person name="Martin F.M."/>
            <person name="Hacquard S."/>
        </authorList>
    </citation>
    <scope>NUCLEOTIDE SEQUENCE</scope>
    <source>
        <strain evidence="4">MPI-CAGE-CH-0235</strain>
    </source>
</reference>
<dbReference type="InterPro" id="IPR011032">
    <property type="entry name" value="GroES-like_sf"/>
</dbReference>
<name>A0A8K0WLE6_9HYPO</name>
<dbReference type="InterPro" id="IPR013149">
    <property type="entry name" value="ADH-like_C"/>
</dbReference>
<feature type="domain" description="Alcohol dehydrogenase-like C-terminal" evidence="3">
    <location>
        <begin position="116"/>
        <end position="194"/>
    </location>
</feature>
<protein>
    <recommendedName>
        <fullName evidence="3">Alcohol dehydrogenase-like C-terminal domain-containing protein</fullName>
    </recommendedName>
</protein>
<dbReference type="Proteomes" id="UP000813444">
    <property type="component" value="Unassembled WGS sequence"/>
</dbReference>
<dbReference type="PANTHER" id="PTHR45348:SF2">
    <property type="entry name" value="ZINC-TYPE ALCOHOL DEHYDROGENASE-LIKE PROTEIN C2E1P3.01"/>
    <property type="match status" value="1"/>
</dbReference>
<evidence type="ECO:0000313" key="5">
    <source>
        <dbReference type="Proteomes" id="UP000813444"/>
    </source>
</evidence>
<dbReference type="CDD" id="cd08249">
    <property type="entry name" value="enoyl_reductase_like"/>
    <property type="match status" value="1"/>
</dbReference>
<dbReference type="GO" id="GO:0016651">
    <property type="term" value="F:oxidoreductase activity, acting on NAD(P)H"/>
    <property type="evidence" value="ECO:0007669"/>
    <property type="project" value="InterPro"/>
</dbReference>
<evidence type="ECO:0000313" key="4">
    <source>
        <dbReference type="EMBL" id="KAH7305342.1"/>
    </source>
</evidence>
<dbReference type="SUPFAM" id="SSF50129">
    <property type="entry name" value="GroES-like"/>
    <property type="match status" value="1"/>
</dbReference>
<dbReference type="PANTHER" id="PTHR45348">
    <property type="entry name" value="HYPOTHETICAL OXIDOREDUCTASE (EUROFUNG)"/>
    <property type="match status" value="1"/>
</dbReference>
<dbReference type="Pfam" id="PF00107">
    <property type="entry name" value="ADH_zinc_N"/>
    <property type="match status" value="1"/>
</dbReference>
<sequence>MLRFPKQIPTPGAVCGLDYAGVIVRMDDEVVRLRPDLKIGDRVCGLVHGSNPTDKGNGSFAEYICALVQLVINVPEALSLNQALALGECLDIPGSLSSPTPQPFDALVCGGSTCCGTMAIQLLKLSGARVIATCSPRSFDLVKKYGADLAFDYAEAGATEAVTALTKCRLRYALDCIANEDSASFCYTSLGRSGARYTSLELCPSSFRRRKVVNYDCVIALEIFGKDVKMGSDYSRAASPVKHDIAVRCFQMFQKLLEDGLIRPHPIRVLHSLGSICEGLDLLRTGSVSRLKLYVFKIINKVPY</sequence>
<comment type="similarity">
    <text evidence="1">Belongs to the zinc-containing alcohol dehydrogenase family.</text>
</comment>
<proteinExistence type="inferred from homology"/>
<dbReference type="Gene3D" id="3.40.50.720">
    <property type="entry name" value="NAD(P)-binding Rossmann-like Domain"/>
    <property type="match status" value="1"/>
</dbReference>
<evidence type="ECO:0000256" key="1">
    <source>
        <dbReference type="ARBA" id="ARBA00008072"/>
    </source>
</evidence>
<dbReference type="Gene3D" id="3.90.180.10">
    <property type="entry name" value="Medium-chain alcohol dehydrogenases, catalytic domain"/>
    <property type="match status" value="1"/>
</dbReference>
<dbReference type="InterPro" id="IPR047122">
    <property type="entry name" value="Trans-enoyl_RdTase-like"/>
</dbReference>